<name>A0A9P6QJL8_9FUNG</name>
<dbReference type="AlphaFoldDB" id="A0A9P6QJL8"/>
<evidence type="ECO:0000313" key="3">
    <source>
        <dbReference type="Proteomes" id="UP000807716"/>
    </source>
</evidence>
<evidence type="ECO:0000259" key="1">
    <source>
        <dbReference type="Pfam" id="PF25377"/>
    </source>
</evidence>
<reference evidence="2" key="1">
    <citation type="journal article" date="2020" name="Fungal Divers.">
        <title>Resolving the Mortierellaceae phylogeny through synthesis of multi-gene phylogenetics and phylogenomics.</title>
        <authorList>
            <person name="Vandepol N."/>
            <person name="Liber J."/>
            <person name="Desiro A."/>
            <person name="Na H."/>
            <person name="Kennedy M."/>
            <person name="Barry K."/>
            <person name="Grigoriev I.V."/>
            <person name="Miller A.N."/>
            <person name="O'Donnell K."/>
            <person name="Stajich J.E."/>
            <person name="Bonito G."/>
        </authorList>
    </citation>
    <scope>NUCLEOTIDE SEQUENCE</scope>
    <source>
        <strain evidence="2">BC1065</strain>
    </source>
</reference>
<dbReference type="PANTHER" id="PTHR47915">
    <property type="entry name" value="SI:DKEY-19B23.7"/>
    <property type="match status" value="1"/>
</dbReference>
<dbReference type="InterPro" id="IPR057208">
    <property type="entry name" value="DUF7886"/>
</dbReference>
<feature type="domain" description="DUF7886" evidence="1">
    <location>
        <begin position="9"/>
        <end position="76"/>
    </location>
</feature>
<dbReference type="Proteomes" id="UP000807716">
    <property type="component" value="Unassembled WGS sequence"/>
</dbReference>
<evidence type="ECO:0000313" key="2">
    <source>
        <dbReference type="EMBL" id="KAG0268780.1"/>
    </source>
</evidence>
<dbReference type="PANTHER" id="PTHR47915:SF1">
    <property type="entry name" value="SI:DKEY-19B23.7"/>
    <property type="match status" value="1"/>
</dbReference>
<organism evidence="2 3">
    <name type="scientific">Actinomortierella ambigua</name>
    <dbReference type="NCBI Taxonomy" id="1343610"/>
    <lineage>
        <taxon>Eukaryota</taxon>
        <taxon>Fungi</taxon>
        <taxon>Fungi incertae sedis</taxon>
        <taxon>Mucoromycota</taxon>
        <taxon>Mortierellomycotina</taxon>
        <taxon>Mortierellomycetes</taxon>
        <taxon>Mortierellales</taxon>
        <taxon>Mortierellaceae</taxon>
        <taxon>Actinomortierella</taxon>
    </lineage>
</organism>
<gene>
    <name evidence="2" type="ORF">DFQ27_005714</name>
</gene>
<protein>
    <recommendedName>
        <fullName evidence="1">DUF7886 domain-containing protein</fullName>
    </recommendedName>
</protein>
<proteinExistence type="predicted"/>
<dbReference type="OrthoDB" id="239865at2759"/>
<accession>A0A9P6QJL8</accession>
<dbReference type="EMBL" id="JAAAJB010000041">
    <property type="protein sequence ID" value="KAG0268780.1"/>
    <property type="molecule type" value="Genomic_DNA"/>
</dbReference>
<sequence length="113" mass="12834">MPLGRNTQAEIITLTLSPSPINPFRINHTYFDQLPLEECVIATGAMLDFLQRVYIKDTPYTEAVYADIKYLQKSHFLLYEELHSFLTEHAVEEDARKNGVAAQVEALNVSPAH</sequence>
<comment type="caution">
    <text evidence="2">The sequence shown here is derived from an EMBL/GenBank/DDBJ whole genome shotgun (WGS) entry which is preliminary data.</text>
</comment>
<dbReference type="Pfam" id="PF25377">
    <property type="entry name" value="DUF7886"/>
    <property type="match status" value="1"/>
</dbReference>
<keyword evidence="3" id="KW-1185">Reference proteome</keyword>